<dbReference type="InterPro" id="IPR016097">
    <property type="entry name" value="DUF695"/>
</dbReference>
<dbReference type="Pfam" id="PF06877">
    <property type="entry name" value="RraB"/>
    <property type="match status" value="1"/>
</dbReference>
<reference evidence="3 4" key="1">
    <citation type="submission" date="2018-02" db="EMBL/GenBank/DDBJ databases">
        <title>Comparative genomes isolates from brazilian mangrove.</title>
        <authorList>
            <person name="Araujo J.E."/>
            <person name="Taketani R.G."/>
            <person name="Silva M.C.P."/>
            <person name="Loureco M.V."/>
            <person name="Andreote F.D."/>
        </authorList>
    </citation>
    <scope>NUCLEOTIDE SEQUENCE [LARGE SCALE GENOMIC DNA]</scope>
    <source>
        <strain evidence="3 4">Hex-1 MGV</strain>
    </source>
</reference>
<dbReference type="OrthoDB" id="7839302at2"/>
<gene>
    <name evidence="3" type="ORF">C5Y83_20655</name>
</gene>
<dbReference type="EMBL" id="PUHY01000012">
    <property type="protein sequence ID" value="PQO32620.1"/>
    <property type="molecule type" value="Genomic_DNA"/>
</dbReference>
<name>A0A2S8FKS0_9BACT</name>
<sequence>MSDNWDVYFTTINHQFVSVLLDIGIANKAPDSDRHCLLSVWIKLNSPDGHGMITDDEYESIHAIEDALTDAISSEVRALHVGCVAREGRRELYFYARSARGFQENVEQVMTSIGTHHWACDSKQDPQWEHYLKFMYPTAYDLQIMKNRQVVQLLSDEGDKLEKERLVFHWAHFTGELSRAKFIDAIRQRGFQPNHELTTETLEAPYPYCVRFERTDYVDWNSINDVTNELLKLANALEGKYEGWETSVEKD</sequence>
<protein>
    <recommendedName>
        <fullName evidence="5">DUF695 domain-containing protein</fullName>
    </recommendedName>
</protein>
<comment type="caution">
    <text evidence="3">The sequence shown here is derived from an EMBL/GenBank/DDBJ whole genome shotgun (WGS) entry which is preliminary data.</text>
</comment>
<dbReference type="Proteomes" id="UP000238322">
    <property type="component" value="Unassembled WGS sequence"/>
</dbReference>
<dbReference type="Pfam" id="PF05117">
    <property type="entry name" value="DUF695"/>
    <property type="match status" value="1"/>
</dbReference>
<organism evidence="3 4">
    <name type="scientific">Blastopirellula marina</name>
    <dbReference type="NCBI Taxonomy" id="124"/>
    <lineage>
        <taxon>Bacteria</taxon>
        <taxon>Pseudomonadati</taxon>
        <taxon>Planctomycetota</taxon>
        <taxon>Planctomycetia</taxon>
        <taxon>Pirellulales</taxon>
        <taxon>Pirellulaceae</taxon>
        <taxon>Blastopirellula</taxon>
    </lineage>
</organism>
<accession>A0A2S8FKS0</accession>
<evidence type="ECO:0000313" key="4">
    <source>
        <dbReference type="Proteomes" id="UP000238322"/>
    </source>
</evidence>
<dbReference type="InterPro" id="IPR009671">
    <property type="entry name" value="RraB_dom"/>
</dbReference>
<dbReference type="AlphaFoldDB" id="A0A2S8FKS0"/>
<evidence type="ECO:0000259" key="2">
    <source>
        <dbReference type="Pfam" id="PF06877"/>
    </source>
</evidence>
<feature type="domain" description="Regulator of ribonuclease activity B" evidence="2">
    <location>
        <begin position="146"/>
        <end position="246"/>
    </location>
</feature>
<dbReference type="RefSeq" id="WP_105331631.1">
    <property type="nucleotide sequence ID" value="NZ_PUHY01000012.1"/>
</dbReference>
<dbReference type="Gene3D" id="3.30.70.970">
    <property type="entry name" value="RraB-like"/>
    <property type="match status" value="1"/>
</dbReference>
<proteinExistence type="predicted"/>
<dbReference type="SUPFAM" id="SSF89946">
    <property type="entry name" value="Hypothetical protein VC0424"/>
    <property type="match status" value="1"/>
</dbReference>
<feature type="domain" description="DUF695" evidence="1">
    <location>
        <begin position="3"/>
        <end position="136"/>
    </location>
</feature>
<evidence type="ECO:0008006" key="5">
    <source>
        <dbReference type="Google" id="ProtNLM"/>
    </source>
</evidence>
<evidence type="ECO:0000259" key="1">
    <source>
        <dbReference type="Pfam" id="PF05117"/>
    </source>
</evidence>
<evidence type="ECO:0000313" key="3">
    <source>
        <dbReference type="EMBL" id="PQO32620.1"/>
    </source>
</evidence>
<dbReference type="InterPro" id="IPR036701">
    <property type="entry name" value="RraB-like_sf"/>
</dbReference>